<accession>A0ABV5J8M2</accession>
<dbReference type="EMBL" id="JBHMEW010000066">
    <property type="protein sequence ID" value="MFB9213180.1"/>
    <property type="molecule type" value="Genomic_DNA"/>
</dbReference>
<feature type="transmembrane region" description="Helical" evidence="1">
    <location>
        <begin position="7"/>
        <end position="27"/>
    </location>
</feature>
<gene>
    <name evidence="2" type="ORF">ACFFUR_15285</name>
</gene>
<reference evidence="2 3" key="1">
    <citation type="submission" date="2024-09" db="EMBL/GenBank/DDBJ databases">
        <authorList>
            <person name="Sun Q."/>
            <person name="Mori K."/>
        </authorList>
    </citation>
    <scope>NUCLEOTIDE SEQUENCE [LARGE SCALE GENOMIC DNA]</scope>
    <source>
        <strain evidence="2 3">CECT 7682</strain>
    </source>
</reference>
<keyword evidence="1" id="KW-0812">Transmembrane</keyword>
<evidence type="ECO:0000313" key="2">
    <source>
        <dbReference type="EMBL" id="MFB9213180.1"/>
    </source>
</evidence>
<protein>
    <submittedName>
        <fullName evidence="2">Uncharacterized protein</fullName>
    </submittedName>
</protein>
<name>A0ABV5J8M2_9BACT</name>
<keyword evidence="1" id="KW-1133">Transmembrane helix</keyword>
<dbReference type="RefSeq" id="WP_290247787.1">
    <property type="nucleotide sequence ID" value="NZ_JAUFQT010000001.1"/>
</dbReference>
<keyword evidence="1" id="KW-0472">Membrane</keyword>
<organism evidence="2 3">
    <name type="scientific">Echinicola jeungdonensis</name>
    <dbReference type="NCBI Taxonomy" id="709343"/>
    <lineage>
        <taxon>Bacteria</taxon>
        <taxon>Pseudomonadati</taxon>
        <taxon>Bacteroidota</taxon>
        <taxon>Cytophagia</taxon>
        <taxon>Cytophagales</taxon>
        <taxon>Cyclobacteriaceae</taxon>
        <taxon>Echinicola</taxon>
    </lineage>
</organism>
<comment type="caution">
    <text evidence="2">The sequence shown here is derived from an EMBL/GenBank/DDBJ whole genome shotgun (WGS) entry which is preliminary data.</text>
</comment>
<proteinExistence type="predicted"/>
<keyword evidence="3" id="KW-1185">Reference proteome</keyword>
<evidence type="ECO:0000313" key="3">
    <source>
        <dbReference type="Proteomes" id="UP001589654"/>
    </source>
</evidence>
<evidence type="ECO:0000256" key="1">
    <source>
        <dbReference type="SAM" id="Phobius"/>
    </source>
</evidence>
<dbReference type="Proteomes" id="UP001589654">
    <property type="component" value="Unassembled WGS sequence"/>
</dbReference>
<sequence length="169" mass="19762">MEIETEIIVVIIASIASLIVGLINIFFNARISAKQNEIELKKARIELLETRRQKVEVVKSEISNRIIDLSDVRDFEFEKHFPRMVDFFQKNSSNVFSIGHLIDSNFIKELKALNKRINEYIAKSKQRIQFDNNEAKKDIEKMSKLGNRINEKLDESLQNIENEIIKLLK</sequence>